<evidence type="ECO:0000259" key="1">
    <source>
        <dbReference type="PROSITE" id="PS51186"/>
    </source>
</evidence>
<sequence length="159" mass="18160">MEYLTPAQDALFEEFNYTGYLFSSDKSKLQPAVIHHFLDHDSYWAKGIPLDTVLTSIKHSICIGIYAPNGEQAGFGRMITDRATYGYLCDIFVLEAHRGKGLSKELMKVFCSLADQFGLRRFTLTTQTAHDLYRQTGFEVFPHPERLMSRPGVVYKQHS</sequence>
<feature type="domain" description="N-acetyltransferase" evidence="1">
    <location>
        <begin position="1"/>
        <end position="153"/>
    </location>
</feature>
<keyword evidence="2" id="KW-0808">Transferase</keyword>
<reference evidence="2 3" key="1">
    <citation type="submission" date="2020-01" db="EMBL/GenBank/DDBJ databases">
        <title>Complete genome sequence of Chitinophaga sp. H33E-04 isolated from quinoa roots.</title>
        <authorList>
            <person name="Weon H.-Y."/>
            <person name="Lee S.A."/>
        </authorList>
    </citation>
    <scope>NUCLEOTIDE SEQUENCE [LARGE SCALE GENOMIC DNA]</scope>
    <source>
        <strain evidence="2 3">H33E-04</strain>
    </source>
</reference>
<dbReference type="AlphaFoldDB" id="A0A6B9ZAP6"/>
<dbReference type="PANTHER" id="PTHR43233">
    <property type="entry name" value="FAMILY N-ACETYLTRANSFERASE, PUTATIVE (AFU_ORTHOLOGUE AFUA_6G03350)-RELATED"/>
    <property type="match status" value="1"/>
</dbReference>
<protein>
    <submittedName>
        <fullName evidence="2">GNAT family N-acetyltransferase</fullName>
    </submittedName>
</protein>
<dbReference type="SUPFAM" id="SSF55729">
    <property type="entry name" value="Acyl-CoA N-acyltransferases (Nat)"/>
    <property type="match status" value="1"/>
</dbReference>
<dbReference type="GO" id="GO:0016747">
    <property type="term" value="F:acyltransferase activity, transferring groups other than amino-acyl groups"/>
    <property type="evidence" value="ECO:0007669"/>
    <property type="project" value="InterPro"/>
</dbReference>
<dbReference type="CDD" id="cd04301">
    <property type="entry name" value="NAT_SF"/>
    <property type="match status" value="1"/>
</dbReference>
<dbReference type="EMBL" id="CP048113">
    <property type="protein sequence ID" value="QHS58889.1"/>
    <property type="molecule type" value="Genomic_DNA"/>
</dbReference>
<dbReference type="Proteomes" id="UP000476411">
    <property type="component" value="Chromosome"/>
</dbReference>
<dbReference type="PROSITE" id="PS51186">
    <property type="entry name" value="GNAT"/>
    <property type="match status" value="1"/>
</dbReference>
<gene>
    <name evidence="2" type="ORF">GWR21_04505</name>
</gene>
<accession>A0A6B9ZAP6</accession>
<dbReference type="RefSeq" id="WP_162330592.1">
    <property type="nucleotide sequence ID" value="NZ_CP048113.1"/>
</dbReference>
<dbReference type="PANTHER" id="PTHR43233:SF1">
    <property type="entry name" value="FAMILY N-ACETYLTRANSFERASE, PUTATIVE (AFU_ORTHOLOGUE AFUA_6G03350)-RELATED"/>
    <property type="match status" value="1"/>
</dbReference>
<dbReference type="InterPro" id="IPR053144">
    <property type="entry name" value="Acetyltransferase_Butenolide"/>
</dbReference>
<evidence type="ECO:0000313" key="2">
    <source>
        <dbReference type="EMBL" id="QHS58889.1"/>
    </source>
</evidence>
<dbReference type="KEGG" id="chih:GWR21_04505"/>
<dbReference type="InterPro" id="IPR016181">
    <property type="entry name" value="Acyl_CoA_acyltransferase"/>
</dbReference>
<dbReference type="Gene3D" id="3.40.630.30">
    <property type="match status" value="1"/>
</dbReference>
<dbReference type="Pfam" id="PF00583">
    <property type="entry name" value="Acetyltransf_1"/>
    <property type="match status" value="1"/>
</dbReference>
<keyword evidence="3" id="KW-1185">Reference proteome</keyword>
<evidence type="ECO:0000313" key="3">
    <source>
        <dbReference type="Proteomes" id="UP000476411"/>
    </source>
</evidence>
<name>A0A6B9ZAP6_9BACT</name>
<dbReference type="InterPro" id="IPR000182">
    <property type="entry name" value="GNAT_dom"/>
</dbReference>
<organism evidence="2 3">
    <name type="scientific">Chitinophaga agri</name>
    <dbReference type="NCBI Taxonomy" id="2703787"/>
    <lineage>
        <taxon>Bacteria</taxon>
        <taxon>Pseudomonadati</taxon>
        <taxon>Bacteroidota</taxon>
        <taxon>Chitinophagia</taxon>
        <taxon>Chitinophagales</taxon>
        <taxon>Chitinophagaceae</taxon>
        <taxon>Chitinophaga</taxon>
    </lineage>
</organism>
<proteinExistence type="predicted"/>